<dbReference type="SMART" id="SM00409">
    <property type="entry name" value="IG"/>
    <property type="match status" value="2"/>
</dbReference>
<dbReference type="Proteomes" id="UP001591681">
    <property type="component" value="Unassembled WGS sequence"/>
</dbReference>
<organism evidence="4 5">
    <name type="scientific">Coilia grayii</name>
    <name type="common">Gray's grenadier anchovy</name>
    <dbReference type="NCBI Taxonomy" id="363190"/>
    <lineage>
        <taxon>Eukaryota</taxon>
        <taxon>Metazoa</taxon>
        <taxon>Chordata</taxon>
        <taxon>Craniata</taxon>
        <taxon>Vertebrata</taxon>
        <taxon>Euteleostomi</taxon>
        <taxon>Actinopterygii</taxon>
        <taxon>Neopterygii</taxon>
        <taxon>Teleostei</taxon>
        <taxon>Clupei</taxon>
        <taxon>Clupeiformes</taxon>
        <taxon>Clupeoidei</taxon>
        <taxon>Engraulidae</taxon>
        <taxon>Coilinae</taxon>
        <taxon>Coilia</taxon>
    </lineage>
</organism>
<keyword evidence="2" id="KW-0812">Transmembrane</keyword>
<evidence type="ECO:0000313" key="4">
    <source>
        <dbReference type="EMBL" id="KAL2098020.1"/>
    </source>
</evidence>
<name>A0ABD1KFN8_9TELE</name>
<evidence type="ECO:0000313" key="5">
    <source>
        <dbReference type="Proteomes" id="UP001591681"/>
    </source>
</evidence>
<dbReference type="PANTHER" id="PTHR21063">
    <property type="entry name" value="LFA-3"/>
    <property type="match status" value="1"/>
</dbReference>
<dbReference type="Gene3D" id="2.60.40.10">
    <property type="entry name" value="Immunoglobulins"/>
    <property type="match status" value="2"/>
</dbReference>
<dbReference type="AlphaFoldDB" id="A0ABD1KFN8"/>
<dbReference type="InterPro" id="IPR003599">
    <property type="entry name" value="Ig_sub"/>
</dbReference>
<dbReference type="Pfam" id="PF07686">
    <property type="entry name" value="V-set"/>
    <property type="match status" value="1"/>
</dbReference>
<feature type="transmembrane region" description="Helical" evidence="2">
    <location>
        <begin position="292"/>
        <end position="313"/>
    </location>
</feature>
<accession>A0ABD1KFN8</accession>
<dbReference type="InterPro" id="IPR007110">
    <property type="entry name" value="Ig-like_dom"/>
</dbReference>
<dbReference type="InterPro" id="IPR013106">
    <property type="entry name" value="Ig_V-set"/>
</dbReference>
<protein>
    <recommendedName>
        <fullName evidence="3">Ig-like domain-containing protein</fullName>
    </recommendedName>
</protein>
<evidence type="ECO:0000259" key="3">
    <source>
        <dbReference type="PROSITE" id="PS50835"/>
    </source>
</evidence>
<reference evidence="4 5" key="1">
    <citation type="submission" date="2024-09" db="EMBL/GenBank/DDBJ databases">
        <title>A chromosome-level genome assembly of Gray's grenadier anchovy, Coilia grayii.</title>
        <authorList>
            <person name="Fu Z."/>
        </authorList>
    </citation>
    <scope>NUCLEOTIDE SEQUENCE [LARGE SCALE GENOMIC DNA]</scope>
    <source>
        <strain evidence="4">G4</strain>
        <tissue evidence="4">Muscle</tissue>
    </source>
</reference>
<gene>
    <name evidence="4" type="ORF">ACEWY4_007227</name>
</gene>
<evidence type="ECO:0000256" key="2">
    <source>
        <dbReference type="SAM" id="Phobius"/>
    </source>
</evidence>
<dbReference type="SUPFAM" id="SSF69593">
    <property type="entry name" value="Glycerol-3-phosphate (1)-acyltransferase"/>
    <property type="match status" value="1"/>
</dbReference>
<dbReference type="InterPro" id="IPR013783">
    <property type="entry name" value="Ig-like_fold"/>
</dbReference>
<dbReference type="PROSITE" id="PS50835">
    <property type="entry name" value="IG_LIKE"/>
    <property type="match status" value="1"/>
</dbReference>
<feature type="region of interest" description="Disordered" evidence="1">
    <location>
        <begin position="1"/>
        <end position="23"/>
    </location>
</feature>
<dbReference type="SUPFAM" id="SSF48726">
    <property type="entry name" value="Immunoglobulin"/>
    <property type="match status" value="2"/>
</dbReference>
<keyword evidence="2" id="KW-1133">Transmembrane helix</keyword>
<dbReference type="PANTHER" id="PTHR21063:SF4">
    <property type="entry name" value="CD48 ANTIGEN-RELATED"/>
    <property type="match status" value="1"/>
</dbReference>
<sequence>MQIQSQTLDQKRDPQTENEGGVNKIEEESGLVQFCGDRSSTNTKCPISWRVMLLIICTYYGLIAPIEAGKRTVAAQEGKTVTLQPETPKLISNEQFIWTFTSTEMISKSLIVQSQVFKGEVHTDYKGKFKDILLLNRSTGSLTIRNITASQSGLYHLQITHENGSVKKWNFNCTVYAPVSAPDISKETFQPKNLPHSRTTSRPSSSCRVLCSVRNDRDVSLYWFRADELLSQTSSPDVNTTLSLRLDLDTQDNSTYSCVSANPVSNHTTSLDIPAVCSSGNQPDSLLPRSCVYFLMTISILITIAIVATAICWKRKRRTHNTCTVCIPALSAEERVLHEVRYVEVLQSNLTGIKMTHTPELAANEDSSVTYLYVCYISPCTKDTV</sequence>
<comment type="caution">
    <text evidence="4">The sequence shown here is derived from an EMBL/GenBank/DDBJ whole genome shotgun (WGS) entry which is preliminary data.</text>
</comment>
<keyword evidence="5" id="KW-1185">Reference proteome</keyword>
<feature type="domain" description="Ig-like" evidence="3">
    <location>
        <begin position="182"/>
        <end position="274"/>
    </location>
</feature>
<dbReference type="EMBL" id="JBHFQA010000006">
    <property type="protein sequence ID" value="KAL2098020.1"/>
    <property type="molecule type" value="Genomic_DNA"/>
</dbReference>
<dbReference type="InterPro" id="IPR036179">
    <property type="entry name" value="Ig-like_dom_sf"/>
</dbReference>
<evidence type="ECO:0000256" key="1">
    <source>
        <dbReference type="SAM" id="MobiDB-lite"/>
    </source>
</evidence>
<keyword evidence="2" id="KW-0472">Membrane</keyword>
<proteinExistence type="predicted"/>